<feature type="compositionally biased region" description="Polar residues" evidence="1">
    <location>
        <begin position="346"/>
        <end position="357"/>
    </location>
</feature>
<feature type="compositionally biased region" description="Low complexity" evidence="1">
    <location>
        <begin position="17"/>
        <end position="28"/>
    </location>
</feature>
<evidence type="ECO:0000313" key="3">
    <source>
        <dbReference type="Proteomes" id="UP000324022"/>
    </source>
</evidence>
<dbReference type="OrthoDB" id="2556718at2759"/>
<keyword evidence="3" id="KW-1185">Reference proteome</keyword>
<accession>A0A5C3DT16</accession>
<feature type="compositionally biased region" description="Pro residues" evidence="1">
    <location>
        <begin position="674"/>
        <end position="694"/>
    </location>
</feature>
<feature type="compositionally biased region" description="Basic and acidic residues" evidence="1">
    <location>
        <begin position="120"/>
        <end position="130"/>
    </location>
</feature>
<gene>
    <name evidence="2" type="ORF">UTRI_01076_B</name>
</gene>
<evidence type="ECO:0000313" key="2">
    <source>
        <dbReference type="EMBL" id="SPO21593.1"/>
    </source>
</evidence>
<dbReference type="Proteomes" id="UP000324022">
    <property type="component" value="Unassembled WGS sequence"/>
</dbReference>
<feature type="region of interest" description="Disordered" evidence="1">
    <location>
        <begin position="613"/>
        <end position="754"/>
    </location>
</feature>
<feature type="compositionally biased region" description="Low complexity" evidence="1">
    <location>
        <begin position="261"/>
        <end position="273"/>
    </location>
</feature>
<organism evidence="2 3">
    <name type="scientific">Ustilago trichophora</name>
    <dbReference type="NCBI Taxonomy" id="86804"/>
    <lineage>
        <taxon>Eukaryota</taxon>
        <taxon>Fungi</taxon>
        <taxon>Dikarya</taxon>
        <taxon>Basidiomycota</taxon>
        <taxon>Ustilaginomycotina</taxon>
        <taxon>Ustilaginomycetes</taxon>
        <taxon>Ustilaginales</taxon>
        <taxon>Ustilaginaceae</taxon>
        <taxon>Ustilago</taxon>
    </lineage>
</organism>
<feature type="region of interest" description="Disordered" evidence="1">
    <location>
        <begin position="247"/>
        <end position="290"/>
    </location>
</feature>
<name>A0A5C3DT16_9BASI</name>
<feature type="compositionally biased region" description="Basic and acidic residues" evidence="1">
    <location>
        <begin position="39"/>
        <end position="55"/>
    </location>
</feature>
<dbReference type="AlphaFoldDB" id="A0A5C3DT16"/>
<proteinExistence type="predicted"/>
<feature type="compositionally biased region" description="Polar residues" evidence="1">
    <location>
        <begin position="1"/>
        <end position="16"/>
    </location>
</feature>
<feature type="region of interest" description="Disordered" evidence="1">
    <location>
        <begin position="1"/>
        <end position="168"/>
    </location>
</feature>
<protein>
    <submittedName>
        <fullName evidence="2">Uncharacterized protein</fullName>
    </submittedName>
</protein>
<feature type="region of interest" description="Disordered" evidence="1">
    <location>
        <begin position="306"/>
        <end position="360"/>
    </location>
</feature>
<evidence type="ECO:0000256" key="1">
    <source>
        <dbReference type="SAM" id="MobiDB-lite"/>
    </source>
</evidence>
<reference evidence="2 3" key="1">
    <citation type="submission" date="2018-03" db="EMBL/GenBank/DDBJ databases">
        <authorList>
            <person name="Guldener U."/>
        </authorList>
    </citation>
    <scope>NUCLEOTIDE SEQUENCE [LARGE SCALE GENOMIC DNA]</scope>
    <source>
        <strain evidence="2 3">NBRC100155</strain>
    </source>
</reference>
<feature type="compositionally biased region" description="Polar residues" evidence="1">
    <location>
        <begin position="643"/>
        <end position="654"/>
    </location>
</feature>
<sequence length="862" mass="93392">MSLSSLATASDRTITQSSSPLESSLEFSAATTACNTVSGDRKDKPPHLDANEFRRRPFRRLPIPPALISATKVESRADSVGVSLGYGLSAPYHEEREEDGEESFPESPGNSPLSQFQRSHQREDKEERRYSLSPPALRQKHWRNRSEPEAAAGKQLHPSPPPLELEIQPEDLIPAAKRKVLKRKPIPQSLFVQANIEEKQRSWSVPDIFRGTLLDEDQEKLDIESSNQLGLFFPSTVDSQQQITGVTPPLLANTEPNRTEPQAQPQPQIQTQRQLRRSTRSISESLPRPRLPFAVAATHDSHKVRLGVHAGGSPDSTALERSPFSSGGSDSSDIWEERQPRRGRTRSGSAPVYTTGQDLGGGEIEQRHILRRVSRRQEGEMRSVYLSRPSPSASPSGAHYTALPTAMIDYPNSALAETEGVEVLRTPDPPSQSSFAPARAHQHNYNMSSSTSSIYDSLRTGSWDNTIAASHHHNHPRGRSSSESSMASLLALQQHIQQRNHLRQFAPPGLSDPHLPPEIQSRLSREGISAAGDMAEAIVKEHGERSEGGMVGQFGALRIKNFALDNDDDHEEEHFQLPYLSSSESYYSKKEATAASGVGGGLRHMFSNPLFASAHSREDSSPPPSLGSLRERRAKPPIRIALSPTTAPTNNPVNQLRKKASKSHILSPTSTVQSPPPHPPPTTPLPDLPAPPGSAPLLAATAVGGGKQQQRLLLTKRSWTRSSSTPVSPNVVVTTPGRHRNHGLTKSQGDISAPLPTATSAGVDGWDGLATPVTAGLPALVHDGQPDTPLTATTESAITPVRPTAGKFDGLLAFLSSKTRNSSDEGGRESPRAKKLLSNHRHSGEELPTSSSAGPIVYGLAL</sequence>
<feature type="compositionally biased region" description="Low complexity" evidence="1">
    <location>
        <begin position="720"/>
        <end position="736"/>
    </location>
</feature>
<dbReference type="EMBL" id="OOIN01000003">
    <property type="protein sequence ID" value="SPO21593.1"/>
    <property type="molecule type" value="Genomic_DNA"/>
</dbReference>
<feature type="compositionally biased region" description="Polar residues" evidence="1">
    <location>
        <begin position="108"/>
        <end position="118"/>
    </location>
</feature>
<feature type="compositionally biased region" description="Polar residues" evidence="1">
    <location>
        <begin position="29"/>
        <end position="38"/>
    </location>
</feature>